<dbReference type="RefSeq" id="WP_068431380.1">
    <property type="nucleotide sequence ID" value="NZ_LVHI01000039.1"/>
</dbReference>
<dbReference type="PANTHER" id="PTHR42305">
    <property type="entry name" value="MEMBRANE PROTEIN RV1733C-RELATED"/>
    <property type="match status" value="1"/>
</dbReference>
<dbReference type="PANTHER" id="PTHR42305:SF1">
    <property type="entry name" value="MEMBRANE PROTEIN RV1733C-RELATED"/>
    <property type="match status" value="1"/>
</dbReference>
<gene>
    <name evidence="1" type="ORF">A3K89_12515</name>
</gene>
<dbReference type="AlphaFoldDB" id="A0A177Y7D7"/>
<keyword evidence="2" id="KW-1185">Reference proteome</keyword>
<evidence type="ECO:0000313" key="1">
    <source>
        <dbReference type="EMBL" id="OAK51407.1"/>
    </source>
</evidence>
<organism evidence="1 2">
    <name type="scientific">Rhodococcoides kyotonense</name>
    <dbReference type="NCBI Taxonomy" id="398843"/>
    <lineage>
        <taxon>Bacteria</taxon>
        <taxon>Bacillati</taxon>
        <taxon>Actinomycetota</taxon>
        <taxon>Actinomycetes</taxon>
        <taxon>Mycobacteriales</taxon>
        <taxon>Nocardiaceae</taxon>
        <taxon>Rhodococcoides</taxon>
    </lineage>
</organism>
<proteinExistence type="predicted"/>
<comment type="caution">
    <text evidence="1">The sequence shown here is derived from an EMBL/GenBank/DDBJ whole genome shotgun (WGS) entry which is preliminary data.</text>
</comment>
<dbReference type="InterPro" id="IPR039708">
    <property type="entry name" value="MT1774/Rv1733c-like"/>
</dbReference>
<dbReference type="EMBL" id="LVHI01000039">
    <property type="protein sequence ID" value="OAK51407.1"/>
    <property type="molecule type" value="Genomic_DNA"/>
</dbReference>
<reference evidence="1 2" key="1">
    <citation type="submission" date="2016-03" db="EMBL/GenBank/DDBJ databases">
        <title>Genome sequence of Rhodococcus kyotonensis KB10.</title>
        <authorList>
            <person name="Jeong H."/>
            <person name="Hong C.E."/>
            <person name="Jo S.H."/>
            <person name="Park J.M."/>
        </authorList>
    </citation>
    <scope>NUCLEOTIDE SEQUENCE [LARGE SCALE GENOMIC DNA]</scope>
    <source>
        <strain evidence="1 2">KB10</strain>
    </source>
</reference>
<dbReference type="Proteomes" id="UP000077519">
    <property type="component" value="Unassembled WGS sequence"/>
</dbReference>
<evidence type="ECO:0000313" key="2">
    <source>
        <dbReference type="Proteomes" id="UP000077519"/>
    </source>
</evidence>
<sequence length="193" mass="20802">MNLDRMVRWWRLAPWSSNSLMRRGDRMTSLATVIAVGFVLLLVPVAAVFGSSTYSRLGAESSLDSAHVHPAQATVVDVPAPVTAPTEFAVVMQSYAEARWRVADVEHSGRVQVPIDAVQGQTIPIWVDDEGSWTRPPRKGIENAALGVCAALGIWAAGSVVAACGVGVVRVTAASANSKRWTRELRRLERLTG</sequence>
<name>A0A177Y7D7_9NOCA</name>
<protein>
    <recommendedName>
        <fullName evidence="3">Transmembrane protein</fullName>
    </recommendedName>
</protein>
<evidence type="ECO:0008006" key="3">
    <source>
        <dbReference type="Google" id="ProtNLM"/>
    </source>
</evidence>
<accession>A0A177Y7D7</accession>